<keyword evidence="2" id="KW-0479">Metal-binding</keyword>
<dbReference type="SUPFAM" id="SSF54862">
    <property type="entry name" value="4Fe-4S ferredoxins"/>
    <property type="match status" value="1"/>
</dbReference>
<comment type="caution">
    <text evidence="7">The sequence shown here is derived from an EMBL/GenBank/DDBJ whole genome shotgun (WGS) entry which is preliminary data.</text>
</comment>
<dbReference type="Gene3D" id="3.30.70.20">
    <property type="match status" value="1"/>
</dbReference>
<evidence type="ECO:0000256" key="1">
    <source>
        <dbReference type="ARBA" id="ARBA00022485"/>
    </source>
</evidence>
<evidence type="ECO:0000256" key="3">
    <source>
        <dbReference type="ARBA" id="ARBA00023004"/>
    </source>
</evidence>
<dbReference type="EMBL" id="WNBW01000005">
    <property type="protein sequence ID" value="MTU04230.1"/>
    <property type="molecule type" value="Genomic_DNA"/>
</dbReference>
<dbReference type="EMBL" id="WNBM01000005">
    <property type="protein sequence ID" value="MTT76166.1"/>
    <property type="molecule type" value="Genomic_DNA"/>
</dbReference>
<feature type="domain" description="4Fe-4S" evidence="6">
    <location>
        <begin position="372"/>
        <end position="434"/>
    </location>
</feature>
<organism evidence="7 10">
    <name type="scientific">Phascolarctobacterium faecium</name>
    <dbReference type="NCBI Taxonomy" id="33025"/>
    <lineage>
        <taxon>Bacteria</taxon>
        <taxon>Bacillati</taxon>
        <taxon>Bacillota</taxon>
        <taxon>Negativicutes</taxon>
        <taxon>Acidaminococcales</taxon>
        <taxon>Acidaminococcaceae</taxon>
        <taxon>Phascolarctobacterium</taxon>
    </lineage>
</organism>
<protein>
    <submittedName>
        <fullName evidence="7">Ferredoxin</fullName>
    </submittedName>
</protein>
<dbReference type="AlphaFoldDB" id="A0A7X2XG80"/>
<name>A0A7X2XG80_9FIRM</name>
<proteinExistence type="predicted"/>
<dbReference type="SUPFAM" id="SSF53920">
    <property type="entry name" value="Fe-only hydrogenase"/>
    <property type="match status" value="1"/>
</dbReference>
<evidence type="ECO:0000313" key="7">
    <source>
        <dbReference type="EMBL" id="MTT76166.1"/>
    </source>
</evidence>
<evidence type="ECO:0000259" key="6">
    <source>
        <dbReference type="PROSITE" id="PS51656"/>
    </source>
</evidence>
<dbReference type="InterPro" id="IPR004108">
    <property type="entry name" value="Fe_hydrogenase_lsu_C"/>
</dbReference>
<dbReference type="GO" id="GO:0046872">
    <property type="term" value="F:metal ion binding"/>
    <property type="evidence" value="ECO:0007669"/>
    <property type="project" value="UniProtKB-KW"/>
</dbReference>
<gene>
    <name evidence="7" type="ORF">GMD11_07805</name>
    <name evidence="8" type="ORF">GMD18_07460</name>
</gene>
<evidence type="ECO:0000313" key="8">
    <source>
        <dbReference type="EMBL" id="MTU04230.1"/>
    </source>
</evidence>
<evidence type="ECO:0000313" key="10">
    <source>
        <dbReference type="Proteomes" id="UP000484547"/>
    </source>
</evidence>
<dbReference type="Pfam" id="PF13187">
    <property type="entry name" value="Fer4_9"/>
    <property type="match status" value="1"/>
</dbReference>
<keyword evidence="3" id="KW-0408">Iron</keyword>
<dbReference type="RefSeq" id="WP_046430634.1">
    <property type="nucleotide sequence ID" value="NZ_AP025560.1"/>
</dbReference>
<dbReference type="Gene3D" id="3.40.50.1780">
    <property type="match status" value="1"/>
</dbReference>
<dbReference type="InterPro" id="IPR050395">
    <property type="entry name" value="4Fe4S_Ferredoxin_RnfB"/>
</dbReference>
<dbReference type="OrthoDB" id="9798098at2"/>
<evidence type="ECO:0000313" key="9">
    <source>
        <dbReference type="Proteomes" id="UP000443070"/>
    </source>
</evidence>
<sequence>MAGGYFHSIRLLRSQCQGCVTCVKACPTEAIRVRNGKAELIEARCIDCGECLRRCGYHAIVAETDKLEETEQFKYNIALPPPSLYAQFPPETSAAAIWEGLHRLGFDEIFDVAVASEYISLEIAAYLKNYNGGRKPLISCTCPAVLRLIQVKFPELIKQVVPVLPPTEAAAIYVKNEVMQRTGLKSEEIGVWFIAPCPSKNANIRQSVDVRHTQINGSLSISEIYGKILKIMGGEIQPDKKVTAGSSYGMSWGSYGGELEAAGIENGLAVHGINDVYDVLEQISLNKMRDVDYVECSACSGGCIGGPLTAENKFVAEKNLKLRLSIMRQNEPDDRLATMAQSMICEDFPKSASYVKKLIPRPMMQLDDDILEAMKKFEKMEEVLRSLPGLDCGACGAPSCQCLAEDIVQGKANEIDCIFKLRSSVKRLAHGMLELAKQIPIASEPEEELREDGESDAST</sequence>
<keyword evidence="4" id="KW-0411">Iron-sulfur</keyword>
<dbReference type="GO" id="GO:0051539">
    <property type="term" value="F:4 iron, 4 sulfur cluster binding"/>
    <property type="evidence" value="ECO:0007669"/>
    <property type="project" value="UniProtKB-KW"/>
</dbReference>
<dbReference type="Pfam" id="PF02906">
    <property type="entry name" value="Fe_hyd_lg_C"/>
    <property type="match status" value="2"/>
</dbReference>
<dbReference type="InterPro" id="IPR009016">
    <property type="entry name" value="Fe_hydrogenase"/>
</dbReference>
<dbReference type="InterPro" id="IPR017896">
    <property type="entry name" value="4Fe4S_Fe-S-bd"/>
</dbReference>
<feature type="domain" description="4Fe-4S ferredoxin-type" evidence="5">
    <location>
        <begin position="37"/>
        <end position="65"/>
    </location>
</feature>
<dbReference type="Proteomes" id="UP000443070">
    <property type="component" value="Unassembled WGS sequence"/>
</dbReference>
<dbReference type="PROSITE" id="PS00198">
    <property type="entry name" value="4FE4S_FER_1"/>
    <property type="match status" value="2"/>
</dbReference>
<dbReference type="PANTHER" id="PTHR43560:SF1">
    <property type="entry name" value="ION-TRANSLOCATING OXIDOREDUCTASE COMPLEX SUBUNIT B"/>
    <property type="match status" value="1"/>
</dbReference>
<keyword evidence="9" id="KW-1185">Reference proteome</keyword>
<dbReference type="PROSITE" id="PS51379">
    <property type="entry name" value="4FE4S_FER_2"/>
    <property type="match status" value="2"/>
</dbReference>
<dbReference type="InterPro" id="IPR007202">
    <property type="entry name" value="4Fe-4S_dom"/>
</dbReference>
<evidence type="ECO:0000256" key="4">
    <source>
        <dbReference type="ARBA" id="ARBA00023014"/>
    </source>
</evidence>
<dbReference type="InterPro" id="IPR017900">
    <property type="entry name" value="4Fe4S_Fe_S_CS"/>
</dbReference>
<dbReference type="Pfam" id="PF04060">
    <property type="entry name" value="FeS"/>
    <property type="match status" value="1"/>
</dbReference>
<dbReference type="Proteomes" id="UP000484547">
    <property type="component" value="Unassembled WGS sequence"/>
</dbReference>
<evidence type="ECO:0000259" key="5">
    <source>
        <dbReference type="PROSITE" id="PS51379"/>
    </source>
</evidence>
<accession>A0A7X2XG80</accession>
<evidence type="ECO:0000256" key="2">
    <source>
        <dbReference type="ARBA" id="ARBA00022723"/>
    </source>
</evidence>
<dbReference type="PANTHER" id="PTHR43560">
    <property type="entry name" value="ION-TRANSLOCATING OXIDOREDUCTASE COMPLEX SUBUNIT B"/>
    <property type="match status" value="1"/>
</dbReference>
<feature type="domain" description="4Fe-4S ferredoxin-type" evidence="5">
    <location>
        <begin position="7"/>
        <end position="36"/>
    </location>
</feature>
<dbReference type="Gene3D" id="1.10.15.40">
    <property type="entry name" value="Electron transport complex subunit B, putative Fe-S cluster"/>
    <property type="match status" value="1"/>
</dbReference>
<reference evidence="9 10" key="1">
    <citation type="journal article" date="2019" name="Nat. Med.">
        <title>A library of human gut bacterial isolates paired with longitudinal multiomics data enables mechanistic microbiome research.</title>
        <authorList>
            <person name="Poyet M."/>
            <person name="Groussin M."/>
            <person name="Gibbons S.M."/>
            <person name="Avila-Pacheco J."/>
            <person name="Jiang X."/>
            <person name="Kearney S.M."/>
            <person name="Perrotta A.R."/>
            <person name="Berdy B."/>
            <person name="Zhao S."/>
            <person name="Lieberman T.D."/>
            <person name="Swanson P.K."/>
            <person name="Smith M."/>
            <person name="Roesemann S."/>
            <person name="Alexander J.E."/>
            <person name="Rich S.A."/>
            <person name="Livny J."/>
            <person name="Vlamakis H."/>
            <person name="Clish C."/>
            <person name="Bullock K."/>
            <person name="Deik A."/>
            <person name="Scott J."/>
            <person name="Pierce K.A."/>
            <person name="Xavier R.J."/>
            <person name="Alm E.J."/>
        </authorList>
    </citation>
    <scope>NUCLEOTIDE SEQUENCE [LARGE SCALE GENOMIC DNA]</scope>
    <source>
        <strain evidence="7 10">BIOML-A13</strain>
        <strain evidence="8 9">BIOML-A3</strain>
    </source>
</reference>
<dbReference type="PROSITE" id="PS51656">
    <property type="entry name" value="4FE4S"/>
    <property type="match status" value="1"/>
</dbReference>
<keyword evidence="1" id="KW-0004">4Fe-4S</keyword>
<dbReference type="Gene3D" id="3.40.950.10">
    <property type="entry name" value="Fe-only Hydrogenase (Larger Subunit), Chain L, domain 3"/>
    <property type="match status" value="1"/>
</dbReference>